<feature type="non-terminal residue" evidence="1">
    <location>
        <position position="69"/>
    </location>
</feature>
<organism evidence="1 2">
    <name type="scientific">Neurospora intermedia</name>
    <dbReference type="NCBI Taxonomy" id="5142"/>
    <lineage>
        <taxon>Eukaryota</taxon>
        <taxon>Fungi</taxon>
        <taxon>Dikarya</taxon>
        <taxon>Ascomycota</taxon>
        <taxon>Pezizomycotina</taxon>
        <taxon>Sordariomycetes</taxon>
        <taxon>Sordariomycetidae</taxon>
        <taxon>Sordariales</taxon>
        <taxon>Sordariaceae</taxon>
        <taxon>Neurospora</taxon>
    </lineage>
</organism>
<name>A0ABR3CYN8_NEUIN</name>
<evidence type="ECO:0000313" key="2">
    <source>
        <dbReference type="Proteomes" id="UP001451303"/>
    </source>
</evidence>
<dbReference type="EMBL" id="JAVLET010000018">
    <property type="protein sequence ID" value="KAL0465193.1"/>
    <property type="molecule type" value="Genomic_DNA"/>
</dbReference>
<proteinExistence type="predicted"/>
<evidence type="ECO:0000313" key="1">
    <source>
        <dbReference type="EMBL" id="KAL0465193.1"/>
    </source>
</evidence>
<gene>
    <name evidence="1" type="ORF">QR685DRAFT_426234</name>
</gene>
<accession>A0ABR3CYN8</accession>
<dbReference type="Proteomes" id="UP001451303">
    <property type="component" value="Unassembled WGS sequence"/>
</dbReference>
<keyword evidence="2" id="KW-1185">Reference proteome</keyword>
<sequence length="69" mass="7408">MLAAHRTSVGLDKGVIANDPARRASTISAGLIISLRHVVVLYVRTPSMHPARQLATALVLTYCLITKTP</sequence>
<comment type="caution">
    <text evidence="1">The sequence shown here is derived from an EMBL/GenBank/DDBJ whole genome shotgun (WGS) entry which is preliminary data.</text>
</comment>
<reference evidence="1 2" key="1">
    <citation type="submission" date="2023-09" db="EMBL/GenBank/DDBJ databases">
        <title>Multi-omics analysis of a traditional fermented food reveals byproduct-associated fungal strains for waste-to-food upcycling.</title>
        <authorList>
            <consortium name="Lawrence Berkeley National Laboratory"/>
            <person name="Rekdal V.M."/>
            <person name="Villalobos-Escobedo J.M."/>
            <person name="Rodriguez-Valeron N."/>
            <person name="Garcia M.O."/>
            <person name="Vasquez D.P."/>
            <person name="Damayanti I."/>
            <person name="Sorensen P.M."/>
            <person name="Baidoo E.E."/>
            <person name="De Carvalho A.C."/>
            <person name="Riley R."/>
            <person name="Lipzen A."/>
            <person name="He G."/>
            <person name="Yan M."/>
            <person name="Haridas S."/>
            <person name="Daum C."/>
            <person name="Yoshinaga Y."/>
            <person name="Ng V."/>
            <person name="Grigoriev I.V."/>
            <person name="Munk R."/>
            <person name="Nuraida L."/>
            <person name="Wijaya C.H."/>
            <person name="Morales P.-C."/>
            <person name="Keasling J.D."/>
        </authorList>
    </citation>
    <scope>NUCLEOTIDE SEQUENCE [LARGE SCALE GENOMIC DNA]</scope>
    <source>
        <strain evidence="1 2">FGSC 2613</strain>
    </source>
</reference>
<protein>
    <submittedName>
        <fullName evidence="1">Uncharacterized protein</fullName>
    </submittedName>
</protein>